<dbReference type="GO" id="GO:0051123">
    <property type="term" value="P:RNA polymerase II preinitiation complex assembly"/>
    <property type="evidence" value="ECO:0007669"/>
    <property type="project" value="TreeGrafter"/>
</dbReference>
<dbReference type="GO" id="GO:0005669">
    <property type="term" value="C:transcription factor TFIID complex"/>
    <property type="evidence" value="ECO:0007669"/>
    <property type="project" value="TreeGrafter"/>
</dbReference>
<dbReference type="CDD" id="cd07979">
    <property type="entry name" value="HFD_TAF9"/>
    <property type="match status" value="1"/>
</dbReference>
<evidence type="ECO:0000256" key="4">
    <source>
        <dbReference type="ARBA" id="ARBA00023163"/>
    </source>
</evidence>
<keyword evidence="7" id="KW-1185">Reference proteome</keyword>
<dbReference type="InterPro" id="IPR003162">
    <property type="entry name" value="TFIID-31"/>
</dbReference>
<dbReference type="Pfam" id="PF02291">
    <property type="entry name" value="TFIID-31kDa"/>
    <property type="match status" value="1"/>
</dbReference>
<organism evidence="6 7">
    <name type="scientific">Larinioides sclopetarius</name>
    <dbReference type="NCBI Taxonomy" id="280406"/>
    <lineage>
        <taxon>Eukaryota</taxon>
        <taxon>Metazoa</taxon>
        <taxon>Ecdysozoa</taxon>
        <taxon>Arthropoda</taxon>
        <taxon>Chelicerata</taxon>
        <taxon>Arachnida</taxon>
        <taxon>Araneae</taxon>
        <taxon>Araneomorphae</taxon>
        <taxon>Entelegynae</taxon>
        <taxon>Araneoidea</taxon>
        <taxon>Araneidae</taxon>
        <taxon>Larinioides</taxon>
    </lineage>
</organism>
<dbReference type="InterPro" id="IPR051431">
    <property type="entry name" value="TFIID_subunit_9"/>
</dbReference>
<keyword evidence="3" id="KW-0805">Transcription regulation</keyword>
<dbReference type="GO" id="GO:0000124">
    <property type="term" value="C:SAGA complex"/>
    <property type="evidence" value="ECO:0007669"/>
    <property type="project" value="TreeGrafter"/>
</dbReference>
<evidence type="ECO:0000313" key="7">
    <source>
        <dbReference type="Proteomes" id="UP001497382"/>
    </source>
</evidence>
<sequence>MAQTTDPLSSNNKSLSKDALIIDAIIKDEGITDYEDRIINRLLEFGNRYAGSIIDDAQRLANHSNNKKTIDVQDVALAINQQSNKNFIATPDKEVTGNMAKLKNSVPLPQIKSSSGMRLPPDRYSLIACNYRLKSPSKKPRTVNRNITNLSTNAVNKGPGSITSLNKPSPITSNVTKANTTTIVSKPSSSTS</sequence>
<proteinExistence type="inferred from homology"/>
<dbReference type="SUPFAM" id="SSF47113">
    <property type="entry name" value="Histone-fold"/>
    <property type="match status" value="1"/>
</dbReference>
<dbReference type="GO" id="GO:0016251">
    <property type="term" value="F:RNA polymerase II general transcription initiation factor activity"/>
    <property type="evidence" value="ECO:0007669"/>
    <property type="project" value="TreeGrafter"/>
</dbReference>
<dbReference type="PANTHER" id="PTHR48068">
    <property type="entry name" value="TAF9 RNA POLYMERASE II, TATA BOX-BINDING PROTEIN (TBP)-ASSOCIATED FACTOR"/>
    <property type="match status" value="1"/>
</dbReference>
<dbReference type="PANTHER" id="PTHR48068:SF4">
    <property type="entry name" value="TATA-BOX BINDING PROTEIN ASSOCIATED FACTOR 9"/>
    <property type="match status" value="1"/>
</dbReference>
<reference evidence="6 7" key="1">
    <citation type="submission" date="2024-04" db="EMBL/GenBank/DDBJ databases">
        <authorList>
            <person name="Rising A."/>
            <person name="Reimegard J."/>
            <person name="Sonavane S."/>
            <person name="Akerstrom W."/>
            <person name="Nylinder S."/>
            <person name="Hedman E."/>
            <person name="Kallberg Y."/>
        </authorList>
    </citation>
    <scope>NUCLEOTIDE SEQUENCE [LARGE SCALE GENOMIC DNA]</scope>
</reference>
<keyword evidence="4" id="KW-0804">Transcription</keyword>
<evidence type="ECO:0000313" key="6">
    <source>
        <dbReference type="EMBL" id="CAL1272276.1"/>
    </source>
</evidence>
<comment type="similarity">
    <text evidence="2">Belongs to the TAF9 family.</text>
</comment>
<gene>
    <name evidence="6" type="ORF">LARSCL_LOCUS6288</name>
</gene>
<evidence type="ECO:0000256" key="1">
    <source>
        <dbReference type="ARBA" id="ARBA00004123"/>
    </source>
</evidence>
<evidence type="ECO:0000256" key="5">
    <source>
        <dbReference type="ARBA" id="ARBA00023242"/>
    </source>
</evidence>
<protein>
    <recommendedName>
        <fullName evidence="8">Transcription initiation factor TFIID subunit 9</fullName>
    </recommendedName>
</protein>
<dbReference type="Proteomes" id="UP001497382">
    <property type="component" value="Unassembled WGS sequence"/>
</dbReference>
<dbReference type="GO" id="GO:0003713">
    <property type="term" value="F:transcription coactivator activity"/>
    <property type="evidence" value="ECO:0007669"/>
    <property type="project" value="TreeGrafter"/>
</dbReference>
<dbReference type="EMBL" id="CAXIEN010000059">
    <property type="protein sequence ID" value="CAL1272276.1"/>
    <property type="molecule type" value="Genomic_DNA"/>
</dbReference>
<evidence type="ECO:0000256" key="3">
    <source>
        <dbReference type="ARBA" id="ARBA00023015"/>
    </source>
</evidence>
<comment type="subcellular location">
    <subcellularLocation>
        <location evidence="1">Nucleus</location>
    </subcellularLocation>
</comment>
<dbReference type="AlphaFoldDB" id="A0AAV1ZKH8"/>
<dbReference type="GO" id="GO:0046982">
    <property type="term" value="F:protein heterodimerization activity"/>
    <property type="evidence" value="ECO:0007669"/>
    <property type="project" value="InterPro"/>
</dbReference>
<comment type="caution">
    <text evidence="6">The sequence shown here is derived from an EMBL/GenBank/DDBJ whole genome shotgun (WGS) entry which is preliminary data.</text>
</comment>
<evidence type="ECO:0008006" key="8">
    <source>
        <dbReference type="Google" id="ProtNLM"/>
    </source>
</evidence>
<keyword evidence="5" id="KW-0539">Nucleus</keyword>
<name>A0AAV1ZKH8_9ARAC</name>
<evidence type="ECO:0000256" key="2">
    <source>
        <dbReference type="ARBA" id="ARBA00007646"/>
    </source>
</evidence>
<accession>A0AAV1ZKH8</accession>
<dbReference type="Gene3D" id="1.10.20.10">
    <property type="entry name" value="Histone, subunit A"/>
    <property type="match status" value="1"/>
</dbReference>
<dbReference type="InterPro" id="IPR009072">
    <property type="entry name" value="Histone-fold"/>
</dbReference>